<keyword evidence="1" id="KW-0433">Leucine-rich repeat</keyword>
<dbReference type="PANTHER" id="PTHR45712">
    <property type="entry name" value="AGAP008170-PA"/>
    <property type="match status" value="1"/>
</dbReference>
<reference evidence="4 5" key="1">
    <citation type="journal article" date="2012" name="PLoS ONE">
        <title>Sequence and analysis of the genome of the pathogenic yeast Candida orthopsilosis.</title>
        <authorList>
            <person name="Riccombeni A."/>
            <person name="Vidanes G."/>
            <person name="Proux-Wera E."/>
            <person name="Wolfe K.H."/>
            <person name="Butler G."/>
        </authorList>
    </citation>
    <scope>NUCLEOTIDE SEQUENCE [LARGE SCALE GENOMIC DNA]</scope>
    <source>
        <strain evidence="4 5">Co 90-125</strain>
    </source>
</reference>
<evidence type="ECO:0000256" key="1">
    <source>
        <dbReference type="ARBA" id="ARBA00022614"/>
    </source>
</evidence>
<dbReference type="PROSITE" id="PS50245">
    <property type="entry name" value="CAP_GLY_2"/>
    <property type="match status" value="1"/>
</dbReference>
<organism evidence="4 5">
    <name type="scientific">Candida orthopsilosis (strain 90-125)</name>
    <name type="common">Yeast</name>
    <dbReference type="NCBI Taxonomy" id="1136231"/>
    <lineage>
        <taxon>Eukaryota</taxon>
        <taxon>Fungi</taxon>
        <taxon>Dikarya</taxon>
        <taxon>Ascomycota</taxon>
        <taxon>Saccharomycotina</taxon>
        <taxon>Pichiomycetes</taxon>
        <taxon>Debaryomycetaceae</taxon>
        <taxon>Candida/Lodderomyces clade</taxon>
        <taxon>Candida</taxon>
    </lineage>
</organism>
<dbReference type="Gene3D" id="3.80.10.10">
    <property type="entry name" value="Ribonuclease Inhibitor"/>
    <property type="match status" value="2"/>
</dbReference>
<dbReference type="PROSITE" id="PS00845">
    <property type="entry name" value="CAP_GLY_1"/>
    <property type="match status" value="1"/>
</dbReference>
<dbReference type="InterPro" id="IPR032675">
    <property type="entry name" value="LRR_dom_sf"/>
</dbReference>
<dbReference type="AlphaFoldDB" id="H8X7J3"/>
<dbReference type="PANTHER" id="PTHR45712:SF22">
    <property type="entry name" value="INSULIN-LIKE GROWTH FACTOR-BINDING PROTEIN COMPLEX ACID LABILE SUBUNIT"/>
    <property type="match status" value="1"/>
</dbReference>
<sequence length="548" mass="62969">MTQYQLHDRISATDNHIATIKYIGHLPQWGPQVIAYGIEWDDANRGKNDGSLDGIEYFTPTVANSASFIKSTNRSINHDRKSFIQLIREQYVDVVGYEAKGITFGGKVVEELGWQQLNERQSQLRNLTSLSLDHSLIYCMAHESDGDYMEDVFSGLCNLTNLDLSSNLFNRMGDIWQIVSRLPNLKILNINGNRFAPDELIQRSDQSFSHTNLQVLKMASTLIPIHRVNSITSRLPNLQELILSGNYYTNKDTNSLNLSDSKVTALDLSYNYLDQIPFNLSPLISNMNISHCQIISIENSIIKTRIKSLDVRYNQISNWVDIDNLSQSFPQLTNLRINHNPIFENISVDEMTCQLIGRFECDDGKSNGDRLSILNGSKLTLSEIENGELYYISKVHSGQYEMHNPTRWKNLLQKYGKVGHEVKELSTSSESKRWINLQLRVRHVNVQKRDIKEDGTGSEGNLHTESDLTVYSHLSTYKFLKTTSILKFKGMISRLFLSNLSILQFRIYYYINEDTNFATKYEFDNWSSCLNDFVLDNHQSIYIDLHHS</sequence>
<dbReference type="SMART" id="SM01052">
    <property type="entry name" value="CAP_GLY"/>
    <property type="match status" value="1"/>
</dbReference>
<dbReference type="Pfam" id="PF01302">
    <property type="entry name" value="CAP_GLY"/>
    <property type="match status" value="1"/>
</dbReference>
<accession>H8X7J3</accession>
<dbReference type="eggNOG" id="KOG3207">
    <property type="taxonomic scope" value="Eukaryota"/>
</dbReference>
<evidence type="ECO:0000259" key="3">
    <source>
        <dbReference type="PROSITE" id="PS50245"/>
    </source>
</evidence>
<dbReference type="InterPro" id="IPR050333">
    <property type="entry name" value="SLRP"/>
</dbReference>
<dbReference type="OrthoDB" id="5273213at2759"/>
<dbReference type="Gene3D" id="2.30.30.190">
    <property type="entry name" value="CAP Gly-rich-like domain"/>
    <property type="match status" value="1"/>
</dbReference>
<dbReference type="GeneID" id="14541339"/>
<feature type="domain" description="CAP-Gly" evidence="3">
    <location>
        <begin position="37"/>
        <end position="70"/>
    </location>
</feature>
<dbReference type="RefSeq" id="XP_003869910.1">
    <property type="nucleotide sequence ID" value="XM_003869861.1"/>
</dbReference>
<gene>
    <name evidence="4" type="ORF">CORT_0E01900</name>
</gene>
<dbReference type="EMBL" id="HE681723">
    <property type="protein sequence ID" value="CCG23777.1"/>
    <property type="molecule type" value="Genomic_DNA"/>
</dbReference>
<proteinExistence type="predicted"/>
<dbReference type="HOGENOM" id="CLU_017716_5_1_1"/>
<keyword evidence="2" id="KW-0677">Repeat</keyword>
<dbReference type="InterPro" id="IPR036859">
    <property type="entry name" value="CAP-Gly_dom_sf"/>
</dbReference>
<keyword evidence="5" id="KW-1185">Reference proteome</keyword>
<dbReference type="SUPFAM" id="SSF74924">
    <property type="entry name" value="Cap-Gly domain"/>
    <property type="match status" value="1"/>
</dbReference>
<dbReference type="KEGG" id="cot:CORT_0E01900"/>
<protein>
    <submittedName>
        <fullName evidence="4">Pac2 protein</fullName>
    </submittedName>
</protein>
<evidence type="ECO:0000256" key="2">
    <source>
        <dbReference type="ARBA" id="ARBA00022737"/>
    </source>
</evidence>
<dbReference type="SUPFAM" id="SSF52047">
    <property type="entry name" value="RNI-like"/>
    <property type="match status" value="1"/>
</dbReference>
<dbReference type="InterPro" id="IPR000938">
    <property type="entry name" value="CAP-Gly_domain"/>
</dbReference>
<name>H8X7J3_CANO9</name>
<evidence type="ECO:0000313" key="4">
    <source>
        <dbReference type="EMBL" id="CCG23777.1"/>
    </source>
</evidence>
<dbReference type="Proteomes" id="UP000005018">
    <property type="component" value="Chromosome 5"/>
</dbReference>
<evidence type="ECO:0000313" key="5">
    <source>
        <dbReference type="Proteomes" id="UP000005018"/>
    </source>
</evidence>